<dbReference type="Gene3D" id="2.120.10.30">
    <property type="entry name" value="TolB, C-terminal domain"/>
    <property type="match status" value="1"/>
</dbReference>
<evidence type="ECO:0000259" key="5">
    <source>
        <dbReference type="PROSITE" id="PS50209"/>
    </source>
</evidence>
<dbReference type="EMBL" id="JAZGQO010000011">
    <property type="protein sequence ID" value="KAK6173570.1"/>
    <property type="molecule type" value="Genomic_DNA"/>
</dbReference>
<reference evidence="6 7" key="1">
    <citation type="submission" date="2024-01" db="EMBL/GenBank/DDBJ databases">
        <title>The genome of the rayed Mediterranean limpet Patella caerulea (Linnaeus, 1758).</title>
        <authorList>
            <person name="Anh-Thu Weber A."/>
            <person name="Halstead-Nussloch G."/>
        </authorList>
    </citation>
    <scope>NUCLEOTIDE SEQUENCE [LARGE SCALE GENOMIC DNA]</scope>
    <source>
        <strain evidence="6">AATW-2023a</strain>
        <tissue evidence="6">Whole specimen</tissue>
    </source>
</reference>
<evidence type="ECO:0000256" key="2">
    <source>
        <dbReference type="PROSITE-ProRule" id="PRU00024"/>
    </source>
</evidence>
<dbReference type="Proteomes" id="UP001347796">
    <property type="component" value="Unassembled WGS sequence"/>
</dbReference>
<dbReference type="InterPro" id="IPR001315">
    <property type="entry name" value="CARD"/>
</dbReference>
<feature type="repeat" description="NHL" evidence="3">
    <location>
        <begin position="398"/>
        <end position="426"/>
    </location>
</feature>
<dbReference type="InterPro" id="IPR011029">
    <property type="entry name" value="DEATH-like_dom_sf"/>
</dbReference>
<dbReference type="PROSITE" id="PS50209">
    <property type="entry name" value="CARD"/>
    <property type="match status" value="1"/>
</dbReference>
<dbReference type="InterPro" id="IPR050952">
    <property type="entry name" value="TRIM-NHL_E3_ligases"/>
</dbReference>
<dbReference type="SUPFAM" id="SSF101898">
    <property type="entry name" value="NHL repeat"/>
    <property type="match status" value="1"/>
</dbReference>
<dbReference type="InterPro" id="IPR001258">
    <property type="entry name" value="NHL_repeat"/>
</dbReference>
<dbReference type="GO" id="GO:0043161">
    <property type="term" value="P:proteasome-mediated ubiquitin-dependent protein catabolic process"/>
    <property type="evidence" value="ECO:0007669"/>
    <property type="project" value="TreeGrafter"/>
</dbReference>
<keyword evidence="7" id="KW-1185">Reference proteome</keyword>
<protein>
    <recommendedName>
        <fullName evidence="8">B box-type domain-containing protein</fullName>
    </recommendedName>
</protein>
<feature type="domain" description="B box-type" evidence="4">
    <location>
        <begin position="122"/>
        <end position="172"/>
    </location>
</feature>
<dbReference type="PROSITE" id="PS50119">
    <property type="entry name" value="ZF_BBOX"/>
    <property type="match status" value="1"/>
</dbReference>
<dbReference type="InterPro" id="IPR011042">
    <property type="entry name" value="6-blade_b-propeller_TolB-like"/>
</dbReference>
<comment type="caution">
    <text evidence="6">The sequence shown here is derived from an EMBL/GenBank/DDBJ whole genome shotgun (WGS) entry which is preliminary data.</text>
</comment>
<name>A0AAN8JEA2_PATCE</name>
<dbReference type="GO" id="GO:0061630">
    <property type="term" value="F:ubiquitin protein ligase activity"/>
    <property type="evidence" value="ECO:0007669"/>
    <property type="project" value="TreeGrafter"/>
</dbReference>
<evidence type="ECO:0000256" key="1">
    <source>
        <dbReference type="ARBA" id="ARBA00022737"/>
    </source>
</evidence>
<evidence type="ECO:0000313" key="6">
    <source>
        <dbReference type="EMBL" id="KAK6173570.1"/>
    </source>
</evidence>
<dbReference type="Pfam" id="PF00619">
    <property type="entry name" value="CARD"/>
    <property type="match status" value="1"/>
</dbReference>
<dbReference type="PANTHER" id="PTHR24104">
    <property type="entry name" value="E3 UBIQUITIN-PROTEIN LIGASE NHLRC1-RELATED"/>
    <property type="match status" value="1"/>
</dbReference>
<dbReference type="GO" id="GO:0000209">
    <property type="term" value="P:protein polyubiquitination"/>
    <property type="evidence" value="ECO:0007669"/>
    <property type="project" value="TreeGrafter"/>
</dbReference>
<dbReference type="AlphaFoldDB" id="A0AAN8JEA2"/>
<dbReference type="InterPro" id="IPR000315">
    <property type="entry name" value="Znf_B-box"/>
</dbReference>
<keyword evidence="2" id="KW-0863">Zinc-finger</keyword>
<dbReference type="CDD" id="cd19757">
    <property type="entry name" value="Bbox1"/>
    <property type="match status" value="1"/>
</dbReference>
<proteinExistence type="predicted"/>
<keyword evidence="1" id="KW-0677">Repeat</keyword>
<accession>A0AAN8JEA2</accession>
<evidence type="ECO:0008006" key="8">
    <source>
        <dbReference type="Google" id="ProtNLM"/>
    </source>
</evidence>
<dbReference type="PROSITE" id="PS51125">
    <property type="entry name" value="NHL"/>
    <property type="match status" value="1"/>
</dbReference>
<gene>
    <name evidence="6" type="ORF">SNE40_016995</name>
</gene>
<keyword evidence="2" id="KW-0479">Metal-binding</keyword>
<dbReference type="SUPFAM" id="SSF47986">
    <property type="entry name" value="DEATH domain"/>
    <property type="match status" value="1"/>
</dbReference>
<dbReference type="PANTHER" id="PTHR24104:SF25">
    <property type="entry name" value="PROTEIN LIN-41"/>
    <property type="match status" value="1"/>
</dbReference>
<keyword evidence="2" id="KW-0862">Zinc</keyword>
<sequence length="472" mass="52395">MGKGASKEKQAERDNLEQTLKTDPMDLIQKNYIVLTEHLDSTLVIDRLYQDFVLTHVDLEELHQEHGAQRKAKTLVILLRSKTPKQINKFIDIIKDIQPYLYNIMVSNSLHASGSGIGWTDDQDQVCEPCKEQDRELAATDWCFQCCEVMCSDCAKIHTSMKLLRHHSLKKLSDLRQPAKEGVPTIPGKMLKSKEAVSKLLRVNSGTPMPVLISGDKEGSAGATDLLHTIINKISILLVSDWHNESVKSFAEIGTKVKCKRLKMAGCPFRMTKISPNKIAVTMSNSFLITIINIGVGVLEKSSEILAAKRYDGICYLGSGKFAVSGETLDIINSSGDILTTIDGGDGGSLFNNPDYLTRTPRGDIVLSDHRNCRVVCVSQNGNINWVFQTQTEPKMECPHGVNCDVNGNVYVADWDRHNIILLSPEGTLKQILVSASNRLYRPRTVCTDDSGSRLFITEDSGLVKKYKVLST</sequence>
<feature type="domain" description="CARD" evidence="5">
    <location>
        <begin position="20"/>
        <end position="109"/>
    </location>
</feature>
<evidence type="ECO:0000313" key="7">
    <source>
        <dbReference type="Proteomes" id="UP001347796"/>
    </source>
</evidence>
<dbReference type="Gene3D" id="1.10.533.10">
    <property type="entry name" value="Death Domain, Fas"/>
    <property type="match status" value="1"/>
</dbReference>
<dbReference type="GO" id="GO:0042981">
    <property type="term" value="P:regulation of apoptotic process"/>
    <property type="evidence" value="ECO:0007669"/>
    <property type="project" value="InterPro"/>
</dbReference>
<evidence type="ECO:0000256" key="3">
    <source>
        <dbReference type="PROSITE-ProRule" id="PRU00504"/>
    </source>
</evidence>
<evidence type="ECO:0000259" key="4">
    <source>
        <dbReference type="PROSITE" id="PS50119"/>
    </source>
</evidence>
<dbReference type="GO" id="GO:0008270">
    <property type="term" value="F:zinc ion binding"/>
    <property type="evidence" value="ECO:0007669"/>
    <property type="project" value="UniProtKB-KW"/>
</dbReference>
<dbReference type="CDD" id="cd01671">
    <property type="entry name" value="CARD"/>
    <property type="match status" value="1"/>
</dbReference>
<organism evidence="6 7">
    <name type="scientific">Patella caerulea</name>
    <name type="common">Rayed Mediterranean limpet</name>
    <dbReference type="NCBI Taxonomy" id="87958"/>
    <lineage>
        <taxon>Eukaryota</taxon>
        <taxon>Metazoa</taxon>
        <taxon>Spiralia</taxon>
        <taxon>Lophotrochozoa</taxon>
        <taxon>Mollusca</taxon>
        <taxon>Gastropoda</taxon>
        <taxon>Patellogastropoda</taxon>
        <taxon>Patelloidea</taxon>
        <taxon>Patellidae</taxon>
        <taxon>Patella</taxon>
    </lineage>
</organism>